<dbReference type="PANTHER" id="PTHR35011:SF10">
    <property type="entry name" value="TRAP TRANSPORTER SMALL PERMEASE PROTEIN"/>
    <property type="match status" value="1"/>
</dbReference>
<organism evidence="11 12">
    <name type="scientific">Jiella mangrovi</name>
    <dbReference type="NCBI Taxonomy" id="2821407"/>
    <lineage>
        <taxon>Bacteria</taxon>
        <taxon>Pseudomonadati</taxon>
        <taxon>Pseudomonadota</taxon>
        <taxon>Alphaproteobacteria</taxon>
        <taxon>Hyphomicrobiales</taxon>
        <taxon>Aurantimonadaceae</taxon>
        <taxon>Jiella</taxon>
    </lineage>
</organism>
<comment type="caution">
    <text evidence="11">The sequence shown here is derived from an EMBL/GenBank/DDBJ whole genome shotgun (WGS) entry which is preliminary data.</text>
</comment>
<reference evidence="11 12" key="1">
    <citation type="submission" date="2021-04" db="EMBL/GenBank/DDBJ databases">
        <title>Whole genome sequence of Jiella sp. KSK16Y-1.</title>
        <authorList>
            <person name="Tuo L."/>
        </authorList>
    </citation>
    <scope>NUCLEOTIDE SEQUENCE [LARGE SCALE GENOMIC DNA]</scope>
    <source>
        <strain evidence="11 12">KSK16Y-1</strain>
    </source>
</reference>
<gene>
    <name evidence="11" type="ORF">J6595_03070</name>
</gene>
<dbReference type="Pfam" id="PF04290">
    <property type="entry name" value="DctQ"/>
    <property type="match status" value="1"/>
</dbReference>
<keyword evidence="4 9" id="KW-0997">Cell inner membrane</keyword>
<keyword evidence="12" id="KW-1185">Reference proteome</keyword>
<keyword evidence="7 9" id="KW-0472">Membrane</keyword>
<dbReference type="InterPro" id="IPR007387">
    <property type="entry name" value="TRAP_DctQ"/>
</dbReference>
<feature type="transmembrane region" description="Helical" evidence="9">
    <location>
        <begin position="44"/>
        <end position="67"/>
    </location>
</feature>
<comment type="similarity">
    <text evidence="8 9">Belongs to the TRAP transporter small permease family.</text>
</comment>
<dbReference type="InterPro" id="IPR055348">
    <property type="entry name" value="DctQ"/>
</dbReference>
<keyword evidence="5 9" id="KW-0812">Transmembrane</keyword>
<evidence type="ECO:0000313" key="11">
    <source>
        <dbReference type="EMBL" id="MBP0614555.1"/>
    </source>
</evidence>
<keyword evidence="3" id="KW-1003">Cell membrane</keyword>
<comment type="subcellular location">
    <subcellularLocation>
        <location evidence="1 9">Cell inner membrane</location>
        <topology evidence="1 9">Multi-pass membrane protein</topology>
    </subcellularLocation>
</comment>
<comment type="function">
    <text evidence="9">Part of the tripartite ATP-independent periplasmic (TRAP) transport system.</text>
</comment>
<proteinExistence type="inferred from homology"/>
<evidence type="ECO:0000256" key="6">
    <source>
        <dbReference type="ARBA" id="ARBA00022989"/>
    </source>
</evidence>
<protein>
    <recommendedName>
        <fullName evidence="9">TRAP transporter small permease protein</fullName>
    </recommendedName>
</protein>
<evidence type="ECO:0000256" key="4">
    <source>
        <dbReference type="ARBA" id="ARBA00022519"/>
    </source>
</evidence>
<comment type="subunit">
    <text evidence="9">The complex comprises the extracytoplasmic solute receptor protein and the two transmembrane proteins.</text>
</comment>
<evidence type="ECO:0000256" key="7">
    <source>
        <dbReference type="ARBA" id="ARBA00023136"/>
    </source>
</evidence>
<sequence length="170" mass="19225">MDIFFKIVGWASLALASLVKLILAAIVIEVVLDVILRNLNYRPIGWGVSATEYGLLYAAFLPMPWLVRIKGHVFVEFLRRALPAAGRTILEKLVYLICVGLSLYLTWYAFGAFLDALRTGAYETKTFDMPKWLIFLPIAVGFFLSALEWVRYLVGSDSLYNVDPLEREGL</sequence>
<feature type="transmembrane region" description="Helical" evidence="9">
    <location>
        <begin position="7"/>
        <end position="32"/>
    </location>
</feature>
<evidence type="ECO:0000313" key="12">
    <source>
        <dbReference type="Proteomes" id="UP000678276"/>
    </source>
</evidence>
<feature type="transmembrane region" description="Helical" evidence="9">
    <location>
        <begin position="88"/>
        <end position="110"/>
    </location>
</feature>
<evidence type="ECO:0000259" key="10">
    <source>
        <dbReference type="Pfam" id="PF04290"/>
    </source>
</evidence>
<dbReference type="PANTHER" id="PTHR35011">
    <property type="entry name" value="2,3-DIKETO-L-GULONATE TRAP TRANSPORTER SMALL PERMEASE PROTEIN YIAM"/>
    <property type="match status" value="1"/>
</dbReference>
<accession>A0ABS4BF21</accession>
<dbReference type="Proteomes" id="UP000678276">
    <property type="component" value="Unassembled WGS sequence"/>
</dbReference>
<feature type="transmembrane region" description="Helical" evidence="9">
    <location>
        <begin position="130"/>
        <end position="150"/>
    </location>
</feature>
<dbReference type="RefSeq" id="WP_209592995.1">
    <property type="nucleotide sequence ID" value="NZ_JAGJCF010000002.1"/>
</dbReference>
<evidence type="ECO:0000256" key="1">
    <source>
        <dbReference type="ARBA" id="ARBA00004429"/>
    </source>
</evidence>
<keyword evidence="2 9" id="KW-0813">Transport</keyword>
<name>A0ABS4BF21_9HYPH</name>
<evidence type="ECO:0000256" key="3">
    <source>
        <dbReference type="ARBA" id="ARBA00022475"/>
    </source>
</evidence>
<evidence type="ECO:0000256" key="2">
    <source>
        <dbReference type="ARBA" id="ARBA00022448"/>
    </source>
</evidence>
<keyword evidence="6 9" id="KW-1133">Transmembrane helix</keyword>
<evidence type="ECO:0000256" key="9">
    <source>
        <dbReference type="RuleBase" id="RU369079"/>
    </source>
</evidence>
<dbReference type="EMBL" id="JAGJCF010000002">
    <property type="protein sequence ID" value="MBP0614555.1"/>
    <property type="molecule type" value="Genomic_DNA"/>
</dbReference>
<evidence type="ECO:0000256" key="5">
    <source>
        <dbReference type="ARBA" id="ARBA00022692"/>
    </source>
</evidence>
<evidence type="ECO:0000256" key="8">
    <source>
        <dbReference type="ARBA" id="ARBA00038436"/>
    </source>
</evidence>
<feature type="domain" description="Tripartite ATP-independent periplasmic transporters DctQ component" evidence="10">
    <location>
        <begin position="27"/>
        <end position="150"/>
    </location>
</feature>